<name>A0A6D2C7W2_9HELI</name>
<organism evidence="5 6">
    <name type="scientific">Helicobacter bilis</name>
    <dbReference type="NCBI Taxonomy" id="37372"/>
    <lineage>
        <taxon>Bacteria</taxon>
        <taxon>Pseudomonadati</taxon>
        <taxon>Campylobacterota</taxon>
        <taxon>Epsilonproteobacteria</taxon>
        <taxon>Campylobacterales</taxon>
        <taxon>Helicobacteraceae</taxon>
        <taxon>Helicobacter</taxon>
    </lineage>
</organism>
<dbReference type="RefSeq" id="WP_004087268.1">
    <property type="nucleotide sequence ID" value="NZ_CAOUIW010000091.1"/>
</dbReference>
<evidence type="ECO:0000313" key="6">
    <source>
        <dbReference type="Proteomes" id="UP000029870"/>
    </source>
</evidence>
<evidence type="ECO:0000313" key="5">
    <source>
        <dbReference type="EMBL" id="TLE03107.1"/>
    </source>
</evidence>
<accession>A0A6D2C7W2</accession>
<dbReference type="InterPro" id="IPR001091">
    <property type="entry name" value="RM_Methyltransferase"/>
</dbReference>
<dbReference type="Gene3D" id="3.40.50.150">
    <property type="entry name" value="Vaccinia Virus protein VP39"/>
    <property type="match status" value="1"/>
</dbReference>
<evidence type="ECO:0000256" key="3">
    <source>
        <dbReference type="RuleBase" id="RU362026"/>
    </source>
</evidence>
<dbReference type="Pfam" id="PF01555">
    <property type="entry name" value="N6_N4_Mtase"/>
    <property type="match status" value="1"/>
</dbReference>
<dbReference type="PRINTS" id="PR00508">
    <property type="entry name" value="S21N4MTFRASE"/>
</dbReference>
<dbReference type="InterPro" id="IPR002941">
    <property type="entry name" value="DNA_methylase_N4/N6"/>
</dbReference>
<dbReference type="SUPFAM" id="SSF53335">
    <property type="entry name" value="S-adenosyl-L-methionine-dependent methyltransferases"/>
    <property type="match status" value="1"/>
</dbReference>
<keyword evidence="2 5" id="KW-0808">Transferase</keyword>
<protein>
    <recommendedName>
        <fullName evidence="3">Methyltransferase</fullName>
        <ecNumber evidence="3">2.1.1.-</ecNumber>
    </recommendedName>
</protein>
<sequence length="265" mass="31149">MKLNRLYNDDVLKVLRTLPDSSLDMVYGDPDYNVGINYNGSKYTQKWEDYIEWYCELAIESMRVLKPSGNLFMMNYPKQNAYLRVKCLDSIAYDVQEYVWVYNTNVGHSKRRFTTAHRSILHATKTKDNHFYKDNIALPYQNPTDKRILQRLKDGHKGRMPYSWFYFDLVKNVSKDKTFHSCQIPLGLVEMLIKSCTNEGDSVFILFGGSGGELVLCEKLKRQWLSCELHKPYYEMILDRLANQGKIKNEFKLQISQNRNKASLF</sequence>
<comment type="similarity">
    <text evidence="3">Belongs to the N(4)/N(6)-methyltransferase family.</text>
</comment>
<feature type="domain" description="DNA methylase N-4/N-6" evidence="4">
    <location>
        <begin position="24"/>
        <end position="237"/>
    </location>
</feature>
<dbReference type="AlphaFoldDB" id="A0A6D2C7W2"/>
<dbReference type="EC" id="2.1.1.-" evidence="3"/>
<dbReference type="GO" id="GO:0008170">
    <property type="term" value="F:N-methyltransferase activity"/>
    <property type="evidence" value="ECO:0007669"/>
    <property type="project" value="InterPro"/>
</dbReference>
<dbReference type="GeneID" id="60656860"/>
<evidence type="ECO:0000256" key="2">
    <source>
        <dbReference type="ARBA" id="ARBA00022679"/>
    </source>
</evidence>
<proteinExistence type="inferred from homology"/>
<dbReference type="Proteomes" id="UP000029870">
    <property type="component" value="Unassembled WGS sequence"/>
</dbReference>
<dbReference type="InterPro" id="IPR029063">
    <property type="entry name" value="SAM-dependent_MTases_sf"/>
</dbReference>
<dbReference type="GO" id="GO:0003677">
    <property type="term" value="F:DNA binding"/>
    <property type="evidence" value="ECO:0007669"/>
    <property type="project" value="InterPro"/>
</dbReference>
<gene>
    <name evidence="5" type="ORF">LS77_009205</name>
</gene>
<keyword evidence="1 5" id="KW-0489">Methyltransferase</keyword>
<evidence type="ECO:0000256" key="1">
    <source>
        <dbReference type="ARBA" id="ARBA00022603"/>
    </source>
</evidence>
<evidence type="ECO:0000259" key="4">
    <source>
        <dbReference type="Pfam" id="PF01555"/>
    </source>
</evidence>
<dbReference type="EMBL" id="JRPH02000033">
    <property type="protein sequence ID" value="TLE03107.1"/>
    <property type="molecule type" value="Genomic_DNA"/>
</dbReference>
<reference evidence="5 6" key="1">
    <citation type="journal article" date="2014" name="Genome Announc.">
        <title>Draft genome sequences of eight enterohepatic helicobacter species isolated from both laboratory and wild rodents.</title>
        <authorList>
            <person name="Sheh A."/>
            <person name="Shen Z."/>
            <person name="Fox J.G."/>
        </authorList>
    </citation>
    <scope>NUCLEOTIDE SEQUENCE [LARGE SCALE GENOMIC DNA]</scope>
    <source>
        <strain evidence="5 6">Missouri</strain>
    </source>
</reference>
<comment type="caution">
    <text evidence="5">The sequence shown here is derived from an EMBL/GenBank/DDBJ whole genome shotgun (WGS) entry which is preliminary data.</text>
</comment>
<dbReference type="GO" id="GO:0032259">
    <property type="term" value="P:methylation"/>
    <property type="evidence" value="ECO:0007669"/>
    <property type="project" value="UniProtKB-KW"/>
</dbReference>